<keyword evidence="3" id="KW-1185">Reference proteome</keyword>
<reference evidence="2 3" key="2">
    <citation type="submission" date="2020-11" db="EMBL/GenBank/DDBJ databases">
        <title>Sulfur oxidizing isolate from Hospital Hole Sinkhole.</title>
        <authorList>
            <person name="Scott K.M."/>
        </authorList>
    </citation>
    <scope>NUCLEOTIDE SEQUENCE [LARGE SCALE GENOMIC DNA]</scope>
    <source>
        <strain evidence="2 3">HH1</strain>
    </source>
</reference>
<dbReference type="Proteomes" id="UP001193680">
    <property type="component" value="Unassembled WGS sequence"/>
</dbReference>
<protein>
    <submittedName>
        <fullName evidence="2">BLUF domain-containing protein</fullName>
    </submittedName>
</protein>
<dbReference type="EMBL" id="JACBGI020000001">
    <property type="protein sequence ID" value="MBF6057043.1"/>
    <property type="molecule type" value="Genomic_DNA"/>
</dbReference>
<dbReference type="SUPFAM" id="SSF54975">
    <property type="entry name" value="Acylphosphatase/BLUF domain-like"/>
    <property type="match status" value="1"/>
</dbReference>
<name>A0ABS0BT75_9GAMM</name>
<evidence type="ECO:0000313" key="2">
    <source>
        <dbReference type="EMBL" id="MBF6057043.1"/>
    </source>
</evidence>
<sequence length="150" mass="17164">MSADNHENLIHLIYISSSKQVLPQSEIDGILQSSRRNNGEMDVSGMLLYADNTFFQVLEGELSKVEALYDKISADPRHLRVMKLIQEPIEERDFADWTMGFSGMTRQQLNQIDGLNDFFLSGESLISLDEGRARKLLLAFKDGAWRQQLR</sequence>
<reference evidence="2 3" key="1">
    <citation type="submission" date="2020-06" db="EMBL/GenBank/DDBJ databases">
        <authorList>
            <person name="Scott K."/>
        </authorList>
    </citation>
    <scope>NUCLEOTIDE SEQUENCE [LARGE SCALE GENOMIC DNA]</scope>
    <source>
        <strain evidence="2 3">HH1</strain>
    </source>
</reference>
<dbReference type="InterPro" id="IPR036046">
    <property type="entry name" value="Acylphosphatase-like_dom_sf"/>
</dbReference>
<accession>A0ABS0BT75</accession>
<proteinExistence type="predicted"/>
<evidence type="ECO:0000259" key="1">
    <source>
        <dbReference type="PROSITE" id="PS50925"/>
    </source>
</evidence>
<dbReference type="Gene3D" id="3.30.70.100">
    <property type="match status" value="1"/>
</dbReference>
<gene>
    <name evidence="2" type="ORF">H8792_001685</name>
</gene>
<dbReference type="RefSeq" id="WP_194947394.1">
    <property type="nucleotide sequence ID" value="NZ_JACBGI020000001.1"/>
</dbReference>
<dbReference type="SMART" id="SM01034">
    <property type="entry name" value="BLUF"/>
    <property type="match status" value="1"/>
</dbReference>
<dbReference type="PROSITE" id="PS50925">
    <property type="entry name" value="BLUF"/>
    <property type="match status" value="1"/>
</dbReference>
<evidence type="ECO:0000313" key="3">
    <source>
        <dbReference type="Proteomes" id="UP001193680"/>
    </source>
</evidence>
<comment type="caution">
    <text evidence="2">The sequence shown here is derived from an EMBL/GenBank/DDBJ whole genome shotgun (WGS) entry which is preliminary data.</text>
</comment>
<feature type="domain" description="BLUF" evidence="1">
    <location>
        <begin position="9"/>
        <end position="100"/>
    </location>
</feature>
<organism evidence="2 3">
    <name type="scientific">Thiomicrorhabdus heinhorstiae</name>
    <dbReference type="NCBI Taxonomy" id="2748010"/>
    <lineage>
        <taxon>Bacteria</taxon>
        <taxon>Pseudomonadati</taxon>
        <taxon>Pseudomonadota</taxon>
        <taxon>Gammaproteobacteria</taxon>
        <taxon>Thiotrichales</taxon>
        <taxon>Piscirickettsiaceae</taxon>
        <taxon>Thiomicrorhabdus</taxon>
    </lineage>
</organism>
<dbReference type="Pfam" id="PF04940">
    <property type="entry name" value="BLUF"/>
    <property type="match status" value="1"/>
</dbReference>
<dbReference type="InterPro" id="IPR007024">
    <property type="entry name" value="BLUF_domain"/>
</dbReference>